<evidence type="ECO:0000259" key="11">
    <source>
        <dbReference type="PROSITE" id="PS52029"/>
    </source>
</evidence>
<dbReference type="InterPro" id="IPR050979">
    <property type="entry name" value="LD-transpeptidase"/>
</dbReference>
<dbReference type="EMBL" id="JQSG02000006">
    <property type="protein sequence ID" value="OBS08916.1"/>
    <property type="molecule type" value="Genomic_DNA"/>
</dbReference>
<dbReference type="UniPathway" id="UPA00219"/>
<protein>
    <recommendedName>
        <fullName evidence="11">L,D-TPase catalytic domain-containing protein</fullName>
    </recommendedName>
</protein>
<evidence type="ECO:0000256" key="9">
    <source>
        <dbReference type="PROSITE-ProRule" id="PRU01373"/>
    </source>
</evidence>
<dbReference type="GO" id="GO:0071972">
    <property type="term" value="F:peptidoglycan L,D-transpeptidase activity"/>
    <property type="evidence" value="ECO:0007669"/>
    <property type="project" value="TreeGrafter"/>
</dbReference>
<reference evidence="12 13" key="1">
    <citation type="journal article" date="2014" name="Genome Announc.">
        <title>Draft Genome Sequence of the Iron-Oxidizing, Acidophilic, and Halotolerant 'Thiobacillus prosperus' Type Strain DSM 5130.</title>
        <authorList>
            <person name="Ossandon F.J."/>
            <person name="Cardenas J.P."/>
            <person name="Corbett M."/>
            <person name="Quatrini R."/>
            <person name="Holmes D.S."/>
            <person name="Watkin E."/>
        </authorList>
    </citation>
    <scope>NUCLEOTIDE SEQUENCE [LARGE SCALE GENOMIC DNA]</scope>
    <source>
        <strain evidence="12 13">DSM 5130</strain>
    </source>
</reference>
<dbReference type="InterPro" id="IPR038063">
    <property type="entry name" value="Transpep_catalytic_dom"/>
</dbReference>
<proteinExistence type="inferred from homology"/>
<comment type="pathway">
    <text evidence="1 9">Cell wall biogenesis; peptidoglycan biosynthesis.</text>
</comment>
<keyword evidence="8 9" id="KW-0961">Cell wall biogenesis/degradation</keyword>
<keyword evidence="5" id="KW-0378">Hydrolase</keyword>
<accession>A0A1A6C2Y0</accession>
<feature type="active site" description="Nucleophile" evidence="9">
    <location>
        <position position="202"/>
    </location>
</feature>
<evidence type="ECO:0000313" key="13">
    <source>
        <dbReference type="Proteomes" id="UP000029273"/>
    </source>
</evidence>
<keyword evidence="4" id="KW-0808">Transferase</keyword>
<feature type="domain" description="L,D-TPase catalytic" evidence="11">
    <location>
        <begin position="69"/>
        <end position="226"/>
    </location>
</feature>
<name>A0A1A6C2Y0_9GAMM</name>
<keyword evidence="7 9" id="KW-0573">Peptidoglycan synthesis</keyword>
<dbReference type="Gene3D" id="2.40.440.10">
    <property type="entry name" value="L,D-transpeptidase catalytic domain-like"/>
    <property type="match status" value="1"/>
</dbReference>
<dbReference type="SUPFAM" id="SSF141523">
    <property type="entry name" value="L,D-transpeptidase catalytic domain-like"/>
    <property type="match status" value="1"/>
</dbReference>
<evidence type="ECO:0000256" key="5">
    <source>
        <dbReference type="ARBA" id="ARBA00022801"/>
    </source>
</evidence>
<feature type="active site" description="Proton donor/acceptor" evidence="9">
    <location>
        <position position="186"/>
    </location>
</feature>
<evidence type="ECO:0000313" key="12">
    <source>
        <dbReference type="EMBL" id="OBS08916.1"/>
    </source>
</evidence>
<dbReference type="Pfam" id="PF03734">
    <property type="entry name" value="YkuD"/>
    <property type="match status" value="1"/>
</dbReference>
<dbReference type="OrthoDB" id="9787225at2"/>
<dbReference type="Proteomes" id="UP000029273">
    <property type="component" value="Unassembled WGS sequence"/>
</dbReference>
<feature type="signal peptide" evidence="10">
    <location>
        <begin position="1"/>
        <end position="24"/>
    </location>
</feature>
<evidence type="ECO:0000256" key="2">
    <source>
        <dbReference type="ARBA" id="ARBA00005992"/>
    </source>
</evidence>
<evidence type="ECO:0000256" key="6">
    <source>
        <dbReference type="ARBA" id="ARBA00022960"/>
    </source>
</evidence>
<comment type="caution">
    <text evidence="12">The sequence shown here is derived from an EMBL/GenBank/DDBJ whole genome shotgun (WGS) entry which is preliminary data.</text>
</comment>
<comment type="similarity">
    <text evidence="2">Belongs to the YkuD family.</text>
</comment>
<evidence type="ECO:0000256" key="8">
    <source>
        <dbReference type="ARBA" id="ARBA00023316"/>
    </source>
</evidence>
<feature type="chain" id="PRO_5008509294" description="L,D-TPase catalytic domain-containing protein" evidence="10">
    <location>
        <begin position="25"/>
        <end position="239"/>
    </location>
</feature>
<dbReference type="GO" id="GO:0008360">
    <property type="term" value="P:regulation of cell shape"/>
    <property type="evidence" value="ECO:0007669"/>
    <property type="project" value="UniProtKB-UniRule"/>
</dbReference>
<keyword evidence="13" id="KW-1185">Reference proteome</keyword>
<gene>
    <name evidence="12" type="ORF">Thpro_023166</name>
</gene>
<evidence type="ECO:0000256" key="7">
    <source>
        <dbReference type="ARBA" id="ARBA00022984"/>
    </source>
</evidence>
<keyword evidence="6 9" id="KW-0133">Cell shape</keyword>
<dbReference type="AlphaFoldDB" id="A0A1A6C2Y0"/>
<dbReference type="PANTHER" id="PTHR30582:SF24">
    <property type="entry name" value="L,D-TRANSPEPTIDASE ERFK_SRFK-RELATED"/>
    <property type="match status" value="1"/>
</dbReference>
<dbReference type="GO" id="GO:0018104">
    <property type="term" value="P:peptidoglycan-protein cross-linking"/>
    <property type="evidence" value="ECO:0007669"/>
    <property type="project" value="TreeGrafter"/>
</dbReference>
<dbReference type="RefSeq" id="WP_082954702.1">
    <property type="nucleotide sequence ID" value="NZ_JQSG02000006.1"/>
</dbReference>
<evidence type="ECO:0000256" key="3">
    <source>
        <dbReference type="ARBA" id="ARBA00022676"/>
    </source>
</evidence>
<dbReference type="CDD" id="cd16913">
    <property type="entry name" value="YkuD_like"/>
    <property type="match status" value="1"/>
</dbReference>
<keyword evidence="10" id="KW-0732">Signal</keyword>
<dbReference type="InterPro" id="IPR005490">
    <property type="entry name" value="LD_TPept_cat_dom"/>
</dbReference>
<evidence type="ECO:0000256" key="10">
    <source>
        <dbReference type="SAM" id="SignalP"/>
    </source>
</evidence>
<dbReference type="GO" id="GO:0016757">
    <property type="term" value="F:glycosyltransferase activity"/>
    <property type="evidence" value="ECO:0007669"/>
    <property type="project" value="UniProtKB-KW"/>
</dbReference>
<dbReference type="GO" id="GO:0071555">
    <property type="term" value="P:cell wall organization"/>
    <property type="evidence" value="ECO:0007669"/>
    <property type="project" value="UniProtKB-UniRule"/>
</dbReference>
<dbReference type="PROSITE" id="PS52029">
    <property type="entry name" value="LD_TPASE"/>
    <property type="match status" value="1"/>
</dbReference>
<dbReference type="PANTHER" id="PTHR30582">
    <property type="entry name" value="L,D-TRANSPEPTIDASE"/>
    <property type="match status" value="1"/>
</dbReference>
<evidence type="ECO:0000256" key="1">
    <source>
        <dbReference type="ARBA" id="ARBA00004752"/>
    </source>
</evidence>
<keyword evidence="3" id="KW-0328">Glycosyltransferase</keyword>
<dbReference type="GO" id="GO:0005576">
    <property type="term" value="C:extracellular region"/>
    <property type="evidence" value="ECO:0007669"/>
    <property type="project" value="TreeGrafter"/>
</dbReference>
<sequence length="239" mass="26019">MSRSVLLAGGLVSLLVLGTTVAEAQTISLPLPPDAKTVIDKPTATASAAELAAVAHELRKRYPGPHDDHVIVVDIRQQRLYLLHDGRLQASYPVSTSQWGIGNREGSNRTPVGVFRIAQKFGQGAAPGSIFKSRRDTGQIARIITNPENRSERDLVTSRVMWLTGLQPGFNEGGDVDTHSRYIYIHGTPEEGRIGMPSSHGCVRMKNDEVIALFNRVPVGTLVYIAPGDRPLTDIPNRL</sequence>
<evidence type="ECO:0000256" key="4">
    <source>
        <dbReference type="ARBA" id="ARBA00022679"/>
    </source>
</evidence>
<organism evidence="12 13">
    <name type="scientific">Acidihalobacter prosperus</name>
    <dbReference type="NCBI Taxonomy" id="160660"/>
    <lineage>
        <taxon>Bacteria</taxon>
        <taxon>Pseudomonadati</taxon>
        <taxon>Pseudomonadota</taxon>
        <taxon>Gammaproteobacteria</taxon>
        <taxon>Chromatiales</taxon>
        <taxon>Ectothiorhodospiraceae</taxon>
        <taxon>Acidihalobacter</taxon>
    </lineage>
</organism>
<dbReference type="STRING" id="160660.BJI67_10100"/>